<keyword evidence="3" id="KW-1185">Reference proteome</keyword>
<feature type="compositionally biased region" description="Polar residues" evidence="1">
    <location>
        <begin position="95"/>
        <end position="105"/>
    </location>
</feature>
<dbReference type="Proteomes" id="UP001464387">
    <property type="component" value="Unassembled WGS sequence"/>
</dbReference>
<evidence type="ECO:0000256" key="1">
    <source>
        <dbReference type="SAM" id="MobiDB-lite"/>
    </source>
</evidence>
<evidence type="ECO:0000313" key="3">
    <source>
        <dbReference type="Proteomes" id="UP001464387"/>
    </source>
</evidence>
<feature type="region of interest" description="Disordered" evidence="1">
    <location>
        <begin position="83"/>
        <end position="105"/>
    </location>
</feature>
<proteinExistence type="predicted"/>
<gene>
    <name evidence="2" type="ORF">NKI33_30920</name>
</gene>
<dbReference type="EMBL" id="JAMYPJ010000072">
    <property type="protein sequence ID" value="MER8937355.1"/>
    <property type="molecule type" value="Genomic_DNA"/>
</dbReference>
<name>A0ABV1YQB1_9HYPH</name>
<accession>A0ABV1YQB1</accession>
<sequence length="105" mass="11622">RHHRHEAHEACPPQRRANQTAWRCGGRIGEKCYLCIRFKVLPIYRLDTGRNASTLFATLVIGEIGDDSTPLPVTIRGEDAGRQVRGGANLGDWQSPLQSSEPSSI</sequence>
<organism evidence="2 3">
    <name type="scientific">Mesorhizobium opportunistum</name>
    <dbReference type="NCBI Taxonomy" id="593909"/>
    <lineage>
        <taxon>Bacteria</taxon>
        <taxon>Pseudomonadati</taxon>
        <taxon>Pseudomonadota</taxon>
        <taxon>Alphaproteobacteria</taxon>
        <taxon>Hyphomicrobiales</taxon>
        <taxon>Phyllobacteriaceae</taxon>
        <taxon>Mesorhizobium</taxon>
    </lineage>
</organism>
<reference evidence="2 3" key="1">
    <citation type="journal article" date="2024" name="Proc. Natl. Acad. Sci. U.S.A.">
        <title>The evolutionary genomics of adaptation to stress in wild rhizobium bacteria.</title>
        <authorList>
            <person name="Kehlet-Delgado H."/>
            <person name="Montoya A.P."/>
            <person name="Jensen K.T."/>
            <person name="Wendlandt C.E."/>
            <person name="Dexheimer C."/>
            <person name="Roberts M."/>
            <person name="Torres Martinez L."/>
            <person name="Friesen M.L."/>
            <person name="Griffitts J.S."/>
            <person name="Porter S.S."/>
        </authorList>
    </citation>
    <scope>NUCLEOTIDE SEQUENCE [LARGE SCALE GENOMIC DNA]</scope>
    <source>
        <strain evidence="2 3">M0729</strain>
    </source>
</reference>
<evidence type="ECO:0000313" key="2">
    <source>
        <dbReference type="EMBL" id="MER8937355.1"/>
    </source>
</evidence>
<comment type="caution">
    <text evidence="2">The sequence shown here is derived from an EMBL/GenBank/DDBJ whole genome shotgun (WGS) entry which is preliminary data.</text>
</comment>
<protein>
    <submittedName>
        <fullName evidence="2">Uncharacterized protein</fullName>
    </submittedName>
</protein>
<dbReference type="RefSeq" id="WP_352610113.1">
    <property type="nucleotide sequence ID" value="NZ_JAMYMY010000063.1"/>
</dbReference>
<feature type="non-terminal residue" evidence="2">
    <location>
        <position position="1"/>
    </location>
</feature>